<accession>A0A067KZV0</accession>
<sequence length="176" mass="19459">MVNDSAGHPNTEGQDNSNGEATRQPILPPPPTIDPQMVAALVQAYSQFTIVLKRLLEIPHPNGDMQPQDGLRNQCHREKSAPPPSPKPQSHPVSERHHEAESEVNLSMIAPYSQEPNHTQPVLDNANLQNMVKELVKECREIGEIGDYALAGLTFVSQYSRRSICPKIQNSNLSTI</sequence>
<organism evidence="2 3">
    <name type="scientific">Jatropha curcas</name>
    <name type="common">Barbados nut</name>
    <dbReference type="NCBI Taxonomy" id="180498"/>
    <lineage>
        <taxon>Eukaryota</taxon>
        <taxon>Viridiplantae</taxon>
        <taxon>Streptophyta</taxon>
        <taxon>Embryophyta</taxon>
        <taxon>Tracheophyta</taxon>
        <taxon>Spermatophyta</taxon>
        <taxon>Magnoliopsida</taxon>
        <taxon>eudicotyledons</taxon>
        <taxon>Gunneridae</taxon>
        <taxon>Pentapetalae</taxon>
        <taxon>rosids</taxon>
        <taxon>fabids</taxon>
        <taxon>Malpighiales</taxon>
        <taxon>Euphorbiaceae</taxon>
        <taxon>Crotonoideae</taxon>
        <taxon>Jatropheae</taxon>
        <taxon>Jatropha</taxon>
    </lineage>
</organism>
<feature type="region of interest" description="Disordered" evidence="1">
    <location>
        <begin position="61"/>
        <end position="102"/>
    </location>
</feature>
<name>A0A067KZV0_JATCU</name>
<feature type="region of interest" description="Disordered" evidence="1">
    <location>
        <begin position="1"/>
        <end position="34"/>
    </location>
</feature>
<feature type="compositionally biased region" description="Polar residues" evidence="1">
    <location>
        <begin position="11"/>
        <end position="21"/>
    </location>
</feature>
<reference evidence="2 3" key="1">
    <citation type="journal article" date="2014" name="PLoS ONE">
        <title>Global Analysis of Gene Expression Profiles in Physic Nut (Jatropha curcas L.) Seedlings Exposed to Salt Stress.</title>
        <authorList>
            <person name="Zhang L."/>
            <person name="Zhang C."/>
            <person name="Wu P."/>
            <person name="Chen Y."/>
            <person name="Li M."/>
            <person name="Jiang H."/>
            <person name="Wu G."/>
        </authorList>
    </citation>
    <scope>NUCLEOTIDE SEQUENCE [LARGE SCALE GENOMIC DNA]</scope>
    <source>
        <strain evidence="3">cv. GZQX0401</strain>
        <tissue evidence="2">Young leaves</tissue>
    </source>
</reference>
<evidence type="ECO:0000256" key="1">
    <source>
        <dbReference type="SAM" id="MobiDB-lite"/>
    </source>
</evidence>
<evidence type="ECO:0000313" key="3">
    <source>
        <dbReference type="Proteomes" id="UP000027138"/>
    </source>
</evidence>
<dbReference type="Proteomes" id="UP000027138">
    <property type="component" value="Unassembled WGS sequence"/>
</dbReference>
<proteinExistence type="predicted"/>
<keyword evidence="3" id="KW-1185">Reference proteome</keyword>
<gene>
    <name evidence="2" type="ORF">JCGZ_08569</name>
</gene>
<dbReference type="EMBL" id="KK914407">
    <property type="protein sequence ID" value="KDP37384.1"/>
    <property type="molecule type" value="Genomic_DNA"/>
</dbReference>
<protein>
    <submittedName>
        <fullName evidence="2">Uncharacterized protein</fullName>
    </submittedName>
</protein>
<evidence type="ECO:0000313" key="2">
    <source>
        <dbReference type="EMBL" id="KDP37384.1"/>
    </source>
</evidence>
<dbReference type="AlphaFoldDB" id="A0A067KZV0"/>